<keyword evidence="6" id="KW-1185">Reference proteome</keyword>
<dbReference type="Pfam" id="PF02311">
    <property type="entry name" value="AraC_binding"/>
    <property type="match status" value="1"/>
</dbReference>
<reference evidence="5" key="2">
    <citation type="submission" date="2020-09" db="EMBL/GenBank/DDBJ databases">
        <authorList>
            <person name="Sun Q."/>
            <person name="Ohkuma M."/>
        </authorList>
    </citation>
    <scope>NUCLEOTIDE SEQUENCE</scope>
    <source>
        <strain evidence="5">JCM 15325</strain>
    </source>
</reference>
<evidence type="ECO:0000259" key="4">
    <source>
        <dbReference type="PROSITE" id="PS01124"/>
    </source>
</evidence>
<protein>
    <submittedName>
        <fullName evidence="5">AraC family transcriptional regulator</fullName>
    </submittedName>
</protein>
<dbReference type="SUPFAM" id="SSF51215">
    <property type="entry name" value="Regulatory protein AraC"/>
    <property type="match status" value="1"/>
</dbReference>
<dbReference type="InterPro" id="IPR003313">
    <property type="entry name" value="AraC-bd"/>
</dbReference>
<dbReference type="InterPro" id="IPR014710">
    <property type="entry name" value="RmlC-like_jellyroll"/>
</dbReference>
<dbReference type="AlphaFoldDB" id="A0A917S7X0"/>
<dbReference type="Proteomes" id="UP000654670">
    <property type="component" value="Unassembled WGS sequence"/>
</dbReference>
<sequence length="307" mass="35370">MIKNEANHYSKSKPEAHPYVDIQRRAHLGYGPTFKENWHEEIQLYYLTSGTGLLRCESEKIDMQSGDIALINSNELHVLESRCMKLSCYVIRIDLASFFSLMPGPRHTKYAELLSQQLICFCHLIRKDPRILHCVRTLIREDEMQNDGFELAIQSSLLELLVLLLRGYVTKIYTKKRFNTRMISLNQLKSVISFMNENFQKSMTVAELADQALMSEAHFCRTFKKIYGETVVNYINLLRVDKAVDLLQSGSLSITEIAMAVGFNDANYFSRVFKRKKGITPQAMRQAFNHSKRALENQRPQGSSIVT</sequence>
<dbReference type="PROSITE" id="PS01124">
    <property type="entry name" value="HTH_ARAC_FAMILY_2"/>
    <property type="match status" value="1"/>
</dbReference>
<reference evidence="5" key="1">
    <citation type="journal article" date="2014" name="Int. J. Syst. Evol. Microbiol.">
        <title>Complete genome sequence of Corynebacterium casei LMG S-19264T (=DSM 44701T), isolated from a smear-ripened cheese.</title>
        <authorList>
            <consortium name="US DOE Joint Genome Institute (JGI-PGF)"/>
            <person name="Walter F."/>
            <person name="Albersmeier A."/>
            <person name="Kalinowski J."/>
            <person name="Ruckert C."/>
        </authorList>
    </citation>
    <scope>NUCLEOTIDE SEQUENCE</scope>
    <source>
        <strain evidence="5">JCM 15325</strain>
    </source>
</reference>
<feature type="domain" description="HTH araC/xylS-type" evidence="4">
    <location>
        <begin position="189"/>
        <end position="287"/>
    </location>
</feature>
<dbReference type="Pfam" id="PF12833">
    <property type="entry name" value="HTH_18"/>
    <property type="match status" value="1"/>
</dbReference>
<dbReference type="RefSeq" id="WP_188804061.1">
    <property type="nucleotide sequence ID" value="NZ_BMOK01000013.1"/>
</dbReference>
<evidence type="ECO:0000256" key="3">
    <source>
        <dbReference type="ARBA" id="ARBA00023163"/>
    </source>
</evidence>
<dbReference type="Gene3D" id="1.10.10.60">
    <property type="entry name" value="Homeodomain-like"/>
    <property type="match status" value="2"/>
</dbReference>
<evidence type="ECO:0000256" key="2">
    <source>
        <dbReference type="ARBA" id="ARBA00023125"/>
    </source>
</evidence>
<dbReference type="PROSITE" id="PS00041">
    <property type="entry name" value="HTH_ARAC_FAMILY_1"/>
    <property type="match status" value="1"/>
</dbReference>
<dbReference type="InterPro" id="IPR018062">
    <property type="entry name" value="HTH_AraC-typ_CS"/>
</dbReference>
<dbReference type="SMART" id="SM00342">
    <property type="entry name" value="HTH_ARAC"/>
    <property type="match status" value="1"/>
</dbReference>
<comment type="caution">
    <text evidence="5">The sequence shown here is derived from an EMBL/GenBank/DDBJ whole genome shotgun (WGS) entry which is preliminary data.</text>
</comment>
<keyword evidence="1" id="KW-0805">Transcription regulation</keyword>
<dbReference type="InterPro" id="IPR037923">
    <property type="entry name" value="HTH-like"/>
</dbReference>
<dbReference type="PANTHER" id="PTHR43280">
    <property type="entry name" value="ARAC-FAMILY TRANSCRIPTIONAL REGULATOR"/>
    <property type="match status" value="1"/>
</dbReference>
<organism evidence="5 6">
    <name type="scientific">Sporolactobacillus putidus</name>
    <dbReference type="NCBI Taxonomy" id="492735"/>
    <lineage>
        <taxon>Bacteria</taxon>
        <taxon>Bacillati</taxon>
        <taxon>Bacillota</taxon>
        <taxon>Bacilli</taxon>
        <taxon>Bacillales</taxon>
        <taxon>Sporolactobacillaceae</taxon>
        <taxon>Sporolactobacillus</taxon>
    </lineage>
</organism>
<dbReference type="InterPro" id="IPR009057">
    <property type="entry name" value="Homeodomain-like_sf"/>
</dbReference>
<dbReference type="PRINTS" id="PR00032">
    <property type="entry name" value="HTHARAC"/>
</dbReference>
<dbReference type="GO" id="GO:0043565">
    <property type="term" value="F:sequence-specific DNA binding"/>
    <property type="evidence" value="ECO:0007669"/>
    <property type="project" value="InterPro"/>
</dbReference>
<dbReference type="Gene3D" id="2.60.120.10">
    <property type="entry name" value="Jelly Rolls"/>
    <property type="match status" value="1"/>
</dbReference>
<dbReference type="InterPro" id="IPR020449">
    <property type="entry name" value="Tscrpt_reg_AraC-type_HTH"/>
</dbReference>
<accession>A0A917S7X0</accession>
<dbReference type="EMBL" id="BMOK01000013">
    <property type="protein sequence ID" value="GGL60899.1"/>
    <property type="molecule type" value="Genomic_DNA"/>
</dbReference>
<proteinExistence type="predicted"/>
<dbReference type="SUPFAM" id="SSF46689">
    <property type="entry name" value="Homeodomain-like"/>
    <property type="match status" value="2"/>
</dbReference>
<dbReference type="CDD" id="cd02208">
    <property type="entry name" value="cupin_RmlC-like"/>
    <property type="match status" value="1"/>
</dbReference>
<dbReference type="InterPro" id="IPR018060">
    <property type="entry name" value="HTH_AraC"/>
</dbReference>
<evidence type="ECO:0000313" key="6">
    <source>
        <dbReference type="Proteomes" id="UP000654670"/>
    </source>
</evidence>
<evidence type="ECO:0000313" key="5">
    <source>
        <dbReference type="EMBL" id="GGL60899.1"/>
    </source>
</evidence>
<gene>
    <name evidence="5" type="ORF">GCM10007968_26080</name>
</gene>
<dbReference type="PANTHER" id="PTHR43280:SF28">
    <property type="entry name" value="HTH-TYPE TRANSCRIPTIONAL ACTIVATOR RHAS"/>
    <property type="match status" value="1"/>
</dbReference>
<keyword evidence="2" id="KW-0238">DNA-binding</keyword>
<evidence type="ECO:0000256" key="1">
    <source>
        <dbReference type="ARBA" id="ARBA00023015"/>
    </source>
</evidence>
<name>A0A917S7X0_9BACL</name>
<keyword evidence="3" id="KW-0804">Transcription</keyword>
<dbReference type="GO" id="GO:0003700">
    <property type="term" value="F:DNA-binding transcription factor activity"/>
    <property type="evidence" value="ECO:0007669"/>
    <property type="project" value="InterPro"/>
</dbReference>